<dbReference type="EMBL" id="CP025706">
    <property type="protein sequence ID" value="QLI60220.1"/>
    <property type="molecule type" value="Genomic_DNA"/>
</dbReference>
<sequence length="189" mass="20786">MKPSISSAAFVPKKCKFCQRPVDPAQLVQHLVECEKNQKAKAAARKSKSLAPIANDRMLCPHCKTEVGKKNLNKHIKKMHPSIATQSQKEVAAPSLSQAAPGQCICPYCKVSVGKKKYKQHLEQRCPKRPVGASGVKLPNTCHDPDIAAYLARTAAPEEIGRFGKPQAKIRHGTYGLSNMEYDAWGRND</sequence>
<evidence type="ECO:0000313" key="1">
    <source>
        <dbReference type="EMBL" id="QLI60220.1"/>
    </source>
</evidence>
<organism evidence="1 2">
    <name type="scientific">Aeromonas caviae</name>
    <name type="common">Aeromonas punctata</name>
    <dbReference type="NCBI Taxonomy" id="648"/>
    <lineage>
        <taxon>Bacteria</taxon>
        <taxon>Pseudomonadati</taxon>
        <taxon>Pseudomonadota</taxon>
        <taxon>Gammaproteobacteria</taxon>
        <taxon>Aeromonadales</taxon>
        <taxon>Aeromonadaceae</taxon>
        <taxon>Aeromonas</taxon>
    </lineage>
</organism>
<dbReference type="Proteomes" id="UP000266778">
    <property type="component" value="Chromosome"/>
</dbReference>
<dbReference type="RefSeq" id="WP_141116490.1">
    <property type="nucleotide sequence ID" value="NZ_JAPEFI010000143.1"/>
</dbReference>
<accession>A0A7D5YU22</accession>
<evidence type="ECO:0000313" key="2">
    <source>
        <dbReference type="Proteomes" id="UP000266778"/>
    </source>
</evidence>
<gene>
    <name evidence="1" type="ORF">C1C91_22190</name>
</gene>
<reference evidence="1" key="1">
    <citation type="journal article" date="2019" name="J Environ">
        <title>Genetic characterization and potential molecular dissemination mechanism of tet (31) gene in Aeromonas caviae from an oxytetracycline wastewater treatment system.</title>
        <authorList>
            <person name="Shi Y."/>
            <person name="Tian Z."/>
            <person name="Leclercq S.O."/>
            <person name="Zhang H."/>
            <person name="Yang M."/>
            <person name="Zhang Y."/>
        </authorList>
    </citation>
    <scope>NUCLEOTIDE SEQUENCE</scope>
    <source>
        <strain evidence="1">T25-39</strain>
    </source>
</reference>
<proteinExistence type="predicted"/>
<dbReference type="AlphaFoldDB" id="A0A7D5YU22"/>
<protein>
    <submittedName>
        <fullName evidence="1">Uncharacterized protein</fullName>
    </submittedName>
</protein>
<name>A0A7D5YU22_AERCA</name>